<sequence length="91" mass="9955">MRIAITRTGGFAGIERRAELDTCCRPDATHLEALAHRALAPGREPPPGHARGVPDGFHYVIDVDGRSVHLADPHLTEDQRELIRTVLKEGA</sequence>
<accession>A0ABU2SUL4</accession>
<evidence type="ECO:0000313" key="2">
    <source>
        <dbReference type="Proteomes" id="UP001180531"/>
    </source>
</evidence>
<dbReference type="RefSeq" id="WP_311613093.1">
    <property type="nucleotide sequence ID" value="NZ_JAVRFI010000014.1"/>
</dbReference>
<dbReference type="Proteomes" id="UP001180531">
    <property type="component" value="Unassembled WGS sequence"/>
</dbReference>
<dbReference type="Pfam" id="PF20242">
    <property type="entry name" value="Emfourin"/>
    <property type="match status" value="1"/>
</dbReference>
<evidence type="ECO:0008006" key="3">
    <source>
        <dbReference type="Google" id="ProtNLM"/>
    </source>
</evidence>
<dbReference type="EMBL" id="JAVRFI010000014">
    <property type="protein sequence ID" value="MDT0451604.1"/>
    <property type="molecule type" value="Genomic_DNA"/>
</dbReference>
<proteinExistence type="predicted"/>
<reference evidence="1" key="1">
    <citation type="submission" date="2024-05" db="EMBL/GenBank/DDBJ databases">
        <title>30 novel species of actinomycetes from the DSMZ collection.</title>
        <authorList>
            <person name="Nouioui I."/>
        </authorList>
    </citation>
    <scope>NUCLEOTIDE SEQUENCE</scope>
    <source>
        <strain evidence="1">DSM 40473</strain>
    </source>
</reference>
<name>A0ABU2SUL4_9ACTN</name>
<keyword evidence="2" id="KW-1185">Reference proteome</keyword>
<comment type="caution">
    <text evidence="1">The sequence shown here is derived from an EMBL/GenBank/DDBJ whole genome shotgun (WGS) entry which is preliminary data.</text>
</comment>
<gene>
    <name evidence="1" type="ORF">RM609_21325</name>
</gene>
<organism evidence="1 2">
    <name type="scientific">Streptomyces hesseae</name>
    <dbReference type="NCBI Taxonomy" id="3075519"/>
    <lineage>
        <taxon>Bacteria</taxon>
        <taxon>Bacillati</taxon>
        <taxon>Actinomycetota</taxon>
        <taxon>Actinomycetes</taxon>
        <taxon>Kitasatosporales</taxon>
        <taxon>Streptomycetaceae</taxon>
        <taxon>Streptomyces</taxon>
    </lineage>
</organism>
<dbReference type="InterPro" id="IPR049457">
    <property type="entry name" value="Emfourin"/>
</dbReference>
<protein>
    <recommendedName>
        <fullName evidence="3">Metalloprotease</fullName>
    </recommendedName>
</protein>
<evidence type="ECO:0000313" key="1">
    <source>
        <dbReference type="EMBL" id="MDT0451604.1"/>
    </source>
</evidence>